<evidence type="ECO:0000313" key="3">
    <source>
        <dbReference type="EMBL" id="KWX07113.1"/>
    </source>
</evidence>
<dbReference type="PATRIC" id="fig|1469144.8.peg.105"/>
<dbReference type="EMBL" id="JYIK01001074">
    <property type="protein sequence ID" value="KWX07113.1"/>
    <property type="molecule type" value="Genomic_DNA"/>
</dbReference>
<dbReference type="InterPro" id="IPR049244">
    <property type="entry name" value="DUF6879"/>
</dbReference>
<organism evidence="2 5">
    <name type="scientific">Carbonactinospora thermoautotrophica</name>
    <dbReference type="NCBI Taxonomy" id="1469144"/>
    <lineage>
        <taxon>Bacteria</taxon>
        <taxon>Bacillati</taxon>
        <taxon>Actinomycetota</taxon>
        <taxon>Actinomycetes</taxon>
        <taxon>Kitasatosporales</taxon>
        <taxon>Carbonactinosporaceae</taxon>
        <taxon>Carbonactinospora</taxon>
    </lineage>
</organism>
<dbReference type="Pfam" id="PF21806">
    <property type="entry name" value="DUF6879"/>
    <property type="match status" value="1"/>
</dbReference>
<name>A0A132MI04_9ACTN</name>
<dbReference type="Proteomes" id="UP000070598">
    <property type="component" value="Unassembled WGS sequence"/>
</dbReference>
<evidence type="ECO:0000313" key="4">
    <source>
        <dbReference type="Proteomes" id="UP000070598"/>
    </source>
</evidence>
<reference evidence="4" key="1">
    <citation type="submission" date="2015-02" db="EMBL/GenBank/DDBJ databases">
        <title>Physiological reanalysis, assessment of diazotrophy, and genome sequences of multiple isolates of Streptomyces thermoautotrophicus.</title>
        <authorList>
            <person name="MacKellar D.C."/>
            <person name="Lieber L."/>
            <person name="Norman J."/>
            <person name="Bolger A."/>
            <person name="Tobin C."/>
            <person name="Murray J.W."/>
            <person name="Friesen M."/>
            <person name="Prell J."/>
        </authorList>
    </citation>
    <scope>NUCLEOTIDE SEQUENCE [LARGE SCALE GENOMIC DNA]</scope>
    <source>
        <strain evidence="4">UBT1</strain>
    </source>
</reference>
<evidence type="ECO:0000313" key="5">
    <source>
        <dbReference type="Proteomes" id="UP000070659"/>
    </source>
</evidence>
<evidence type="ECO:0000313" key="2">
    <source>
        <dbReference type="EMBL" id="KWW97482.1"/>
    </source>
</evidence>
<dbReference type="AlphaFoldDB" id="A0A132MI04"/>
<sequence length="174" mass="20105">MLSPGELDALFQGFESSAFRLETLDRYTVPGEAEAFRRFLSGEDPPEEWKNAPWPRIVRANVAAGKIMQRVHVVRSPLSEYLRFEIGWGYHRNTAAGEDIRILDLSESNVSGLPDHDFWLFDGRVVVRMHYGPEGEFIGAERLPDDWAEDYVRYRDLALKNAVPCLEYWQRVSE</sequence>
<comment type="caution">
    <text evidence="2">The sequence shown here is derived from an EMBL/GenBank/DDBJ whole genome shotgun (WGS) entry which is preliminary data.</text>
</comment>
<protein>
    <recommendedName>
        <fullName evidence="1">DUF6879 domain-containing protein</fullName>
    </recommendedName>
</protein>
<evidence type="ECO:0000259" key="1">
    <source>
        <dbReference type="Pfam" id="PF21806"/>
    </source>
</evidence>
<proteinExistence type="predicted"/>
<dbReference type="EMBL" id="JYIJ01000019">
    <property type="protein sequence ID" value="KWW97482.1"/>
    <property type="molecule type" value="Genomic_DNA"/>
</dbReference>
<feature type="domain" description="DUF6879" evidence="1">
    <location>
        <begin position="6"/>
        <end position="169"/>
    </location>
</feature>
<gene>
    <name evidence="2" type="ORF">TH66_17760</name>
    <name evidence="3" type="ORF">TR74_19860</name>
</gene>
<reference evidence="2 5" key="2">
    <citation type="submission" date="2015-02" db="EMBL/GenBank/DDBJ databases">
        <title>Physiological reanalysis, assessment of diazotrophy, and genome sequences of multiple isolates of Streptomyces thermoautotrophicus.</title>
        <authorList>
            <person name="MacKellar D.C."/>
            <person name="Lieber L."/>
            <person name="Norman J."/>
            <person name="Bolger A."/>
            <person name="Tobin C."/>
            <person name="Murray J.W."/>
            <person name="Prell J."/>
        </authorList>
    </citation>
    <scope>NUCLEOTIDE SEQUENCE [LARGE SCALE GENOMIC DNA]</scope>
    <source>
        <strain evidence="2 5">UBT1</strain>
    </source>
</reference>
<dbReference type="Proteomes" id="UP000070659">
    <property type="component" value="Unassembled WGS sequence"/>
</dbReference>
<accession>A0A132MI04</accession>